<dbReference type="InterPro" id="IPR016437">
    <property type="entry name" value="MCT-1/Tma20"/>
</dbReference>
<dbReference type="CDD" id="cd21154">
    <property type="entry name" value="PUA_MJ1432-like"/>
    <property type="match status" value="1"/>
</dbReference>
<dbReference type="Gene3D" id="3.10.450.120">
    <property type="entry name" value="Pre-PUA domain, domain 1"/>
    <property type="match status" value="1"/>
</dbReference>
<name>A0A497EYK2_9CREN</name>
<dbReference type="SUPFAM" id="SSF88697">
    <property type="entry name" value="PUA domain-like"/>
    <property type="match status" value="1"/>
</dbReference>
<gene>
    <name evidence="2" type="ORF">DRJ20_00335</name>
</gene>
<dbReference type="PROSITE" id="PS50890">
    <property type="entry name" value="PUA"/>
    <property type="match status" value="1"/>
</dbReference>
<dbReference type="GO" id="GO:0003723">
    <property type="term" value="F:RNA binding"/>
    <property type="evidence" value="ECO:0007669"/>
    <property type="project" value="InterPro"/>
</dbReference>
<dbReference type="PANTHER" id="PTHR22798:SF0">
    <property type="entry name" value="MALIGNANT T-CELL-AMPLIFIED SEQUENCE 1"/>
    <property type="match status" value="1"/>
</dbReference>
<dbReference type="InterPro" id="IPR015947">
    <property type="entry name" value="PUA-like_sf"/>
</dbReference>
<dbReference type="GO" id="GO:0001731">
    <property type="term" value="P:formation of translation preinitiation complex"/>
    <property type="evidence" value="ECO:0007669"/>
    <property type="project" value="TreeGrafter"/>
</dbReference>
<evidence type="ECO:0000313" key="2">
    <source>
        <dbReference type="EMBL" id="RLE52295.1"/>
    </source>
</evidence>
<dbReference type="NCBIfam" id="TIGR03684">
    <property type="entry name" value="arCOG00985"/>
    <property type="match status" value="1"/>
</dbReference>
<reference evidence="2 3" key="1">
    <citation type="submission" date="2018-06" db="EMBL/GenBank/DDBJ databases">
        <title>Extensive metabolic versatility and redundancy in microbially diverse, dynamic hydrothermal sediments.</title>
        <authorList>
            <person name="Dombrowski N."/>
            <person name="Teske A."/>
            <person name="Baker B.J."/>
        </authorList>
    </citation>
    <scope>NUCLEOTIDE SEQUENCE [LARGE SCALE GENOMIC DNA]</scope>
    <source>
        <strain evidence="2">B29_G17</strain>
    </source>
</reference>
<dbReference type="InterPro" id="IPR002478">
    <property type="entry name" value="PUA"/>
</dbReference>
<sequence length="175" mass="19505">MMLELRVKHRYPLRGRESREVLRTLSELYPKLYSALAINSRKAHVERMITDRGQEVYSVNGRPVLIKLDEDALVPAITAMHVCSDDVPKVVVDRGAIPHIANGADVMAPGVVQVEGEFEVGDIVAIADEKYRKIIAIGVALTSSGELRCMKKGKVVKNLHYVGDKLWKLIQKVYG</sequence>
<protein>
    <submittedName>
        <fullName evidence="2">RNA-binding protein</fullName>
    </submittedName>
</protein>
<dbReference type="Proteomes" id="UP000268446">
    <property type="component" value="Unassembled WGS sequence"/>
</dbReference>
<feature type="domain" description="PUA" evidence="1">
    <location>
        <begin position="88"/>
        <end position="163"/>
    </location>
</feature>
<evidence type="ECO:0000313" key="3">
    <source>
        <dbReference type="Proteomes" id="UP000268446"/>
    </source>
</evidence>
<dbReference type="InterPro" id="IPR036974">
    <property type="entry name" value="PUA_sf"/>
</dbReference>
<dbReference type="EMBL" id="QMQZ01000004">
    <property type="protein sequence ID" value="RLE52295.1"/>
    <property type="molecule type" value="Genomic_DNA"/>
</dbReference>
<organism evidence="2 3">
    <name type="scientific">Thermoproteota archaeon</name>
    <dbReference type="NCBI Taxonomy" id="2056631"/>
    <lineage>
        <taxon>Archaea</taxon>
        <taxon>Thermoproteota</taxon>
    </lineage>
</organism>
<accession>A0A497EYK2</accession>
<dbReference type="InterPro" id="IPR004521">
    <property type="entry name" value="Uncharacterised_CHP00451"/>
</dbReference>
<dbReference type="Pfam" id="PF01472">
    <property type="entry name" value="PUA"/>
    <property type="match status" value="1"/>
</dbReference>
<dbReference type="NCBIfam" id="TIGR00451">
    <property type="entry name" value="unchar_dom_2"/>
    <property type="match status" value="1"/>
</dbReference>
<dbReference type="PIRSF" id="PIRSF005067">
    <property type="entry name" value="Tma_RNA-bind_prd"/>
    <property type="match status" value="1"/>
</dbReference>
<dbReference type="SMART" id="SM00359">
    <property type="entry name" value="PUA"/>
    <property type="match status" value="1"/>
</dbReference>
<dbReference type="InterPro" id="IPR022430">
    <property type="entry name" value="CHP03684"/>
</dbReference>
<evidence type="ECO:0000259" key="1">
    <source>
        <dbReference type="SMART" id="SM00359"/>
    </source>
</evidence>
<dbReference type="PANTHER" id="PTHR22798">
    <property type="entry name" value="MCT-1 PROTEIN"/>
    <property type="match status" value="1"/>
</dbReference>
<comment type="caution">
    <text evidence="2">The sequence shown here is derived from an EMBL/GenBank/DDBJ whole genome shotgun (WGS) entry which is preliminary data.</text>
</comment>
<dbReference type="Gene3D" id="2.30.130.10">
    <property type="entry name" value="PUA domain"/>
    <property type="match status" value="1"/>
</dbReference>
<dbReference type="AlphaFoldDB" id="A0A497EYK2"/>
<proteinExistence type="predicted"/>